<dbReference type="FunFam" id="3.30.450.20:FF:000099">
    <property type="entry name" value="Sensory box sensor histidine kinase"/>
    <property type="match status" value="1"/>
</dbReference>
<dbReference type="SUPFAM" id="SSF55785">
    <property type="entry name" value="PYP-like sensor domain (PAS domain)"/>
    <property type="match status" value="4"/>
</dbReference>
<dbReference type="InterPro" id="IPR001610">
    <property type="entry name" value="PAC"/>
</dbReference>
<feature type="active site" evidence="4">
    <location>
        <position position="44"/>
    </location>
</feature>
<dbReference type="InterPro" id="IPR036890">
    <property type="entry name" value="HATPase_C_sf"/>
</dbReference>
<dbReference type="GO" id="GO:0005737">
    <property type="term" value="C:cytoplasm"/>
    <property type="evidence" value="ECO:0007669"/>
    <property type="project" value="InterPro"/>
</dbReference>
<reference evidence="13 14" key="1">
    <citation type="submission" date="2020-02" db="EMBL/GenBank/DDBJ databases">
        <title>Genome sequences of Thiorhodococcus mannitoliphagus and Thiorhodococcus minor, purple sulfur photosynthetic bacteria in the gammaproteobacterial family, Chromatiaceae.</title>
        <authorList>
            <person name="Aviles F.A."/>
            <person name="Meyer T.E."/>
            <person name="Kyndt J.A."/>
        </authorList>
    </citation>
    <scope>NUCLEOTIDE SEQUENCE [LARGE SCALE GENOMIC DNA]</scope>
    <source>
        <strain evidence="13 14">DSM 11518</strain>
    </source>
</reference>
<dbReference type="Gene3D" id="3.30.565.10">
    <property type="entry name" value="Histidine kinase-like ATPase, C-terminal domain"/>
    <property type="match status" value="1"/>
</dbReference>
<feature type="domain" description="PAC" evidence="10">
    <location>
        <begin position="1048"/>
        <end position="1100"/>
    </location>
</feature>
<proteinExistence type="predicted"/>
<feature type="coiled-coil region" evidence="6">
    <location>
        <begin position="644"/>
        <end position="724"/>
    </location>
</feature>
<gene>
    <name evidence="13" type="ORF">G3446_24330</name>
</gene>
<dbReference type="InterPro" id="IPR022641">
    <property type="entry name" value="CheR_N"/>
</dbReference>
<dbReference type="Gene3D" id="1.10.287.130">
    <property type="match status" value="1"/>
</dbReference>
<dbReference type="EC" id="2.7.13.3" evidence="2"/>
<dbReference type="InterPro" id="IPR035965">
    <property type="entry name" value="PAS-like_dom_sf"/>
</dbReference>
<dbReference type="PANTHER" id="PTHR24422">
    <property type="entry name" value="CHEMOTAXIS PROTEIN METHYLTRANSFERASE"/>
    <property type="match status" value="1"/>
</dbReference>
<dbReference type="EMBL" id="JAAIJQ010000127">
    <property type="protein sequence ID" value="NEV64950.1"/>
    <property type="molecule type" value="Genomic_DNA"/>
</dbReference>
<dbReference type="InterPro" id="IPR000700">
    <property type="entry name" value="PAS-assoc_C"/>
</dbReference>
<dbReference type="CDD" id="cd00130">
    <property type="entry name" value="PAS"/>
    <property type="match status" value="3"/>
</dbReference>
<evidence type="ECO:0000259" key="9">
    <source>
        <dbReference type="PROSITE" id="PS50112"/>
    </source>
</evidence>
<dbReference type="InterPro" id="IPR050903">
    <property type="entry name" value="Bact_Chemotaxis_MeTrfase"/>
</dbReference>
<dbReference type="Gene3D" id="3.40.50.150">
    <property type="entry name" value="Vaccinia Virus protein VP39"/>
    <property type="match status" value="1"/>
</dbReference>
<dbReference type="PROSITE" id="PS50113">
    <property type="entry name" value="PAC"/>
    <property type="match status" value="4"/>
</dbReference>
<comment type="caution">
    <text evidence="13">The sequence shown here is derived from an EMBL/GenBank/DDBJ whole genome shotgun (WGS) entry which is preliminary data.</text>
</comment>
<feature type="domain" description="PAC" evidence="10">
    <location>
        <begin position="918"/>
        <end position="971"/>
    </location>
</feature>
<dbReference type="CDD" id="cd00075">
    <property type="entry name" value="HATPase"/>
    <property type="match status" value="1"/>
</dbReference>
<dbReference type="GO" id="GO:0006935">
    <property type="term" value="P:chemotaxis"/>
    <property type="evidence" value="ECO:0007669"/>
    <property type="project" value="UniProtKB-UniRule"/>
</dbReference>
<dbReference type="SUPFAM" id="SSF47384">
    <property type="entry name" value="Homodimeric domain of signal transducing histidine kinase"/>
    <property type="match status" value="1"/>
</dbReference>
<feature type="modified residue" description="4-aspartylphosphate" evidence="5">
    <location>
        <position position="1522"/>
    </location>
</feature>
<dbReference type="SUPFAM" id="SSF52738">
    <property type="entry name" value="Methylesterase CheB, C-terminal domain"/>
    <property type="match status" value="1"/>
</dbReference>
<dbReference type="SUPFAM" id="SSF55874">
    <property type="entry name" value="ATPase domain of HSP90 chaperone/DNA topoisomerase II/histidine kinase"/>
    <property type="match status" value="1"/>
</dbReference>
<name>A0A6M0K5F2_9GAMM</name>
<dbReference type="Pfam" id="PF02518">
    <property type="entry name" value="HATPase_c"/>
    <property type="match status" value="1"/>
</dbReference>
<evidence type="ECO:0000256" key="6">
    <source>
        <dbReference type="SAM" id="Coils"/>
    </source>
</evidence>
<dbReference type="NCBIfam" id="TIGR00229">
    <property type="entry name" value="sensory_box"/>
    <property type="match status" value="3"/>
</dbReference>
<dbReference type="InterPro" id="IPR003594">
    <property type="entry name" value="HATPase_dom"/>
</dbReference>
<evidence type="ECO:0000256" key="4">
    <source>
        <dbReference type="PROSITE-ProRule" id="PRU00050"/>
    </source>
</evidence>
<evidence type="ECO:0000259" key="7">
    <source>
        <dbReference type="PROSITE" id="PS50109"/>
    </source>
</evidence>
<dbReference type="Proteomes" id="UP000483379">
    <property type="component" value="Unassembled WGS sequence"/>
</dbReference>
<dbReference type="PROSITE" id="PS50123">
    <property type="entry name" value="CHER"/>
    <property type="match status" value="1"/>
</dbReference>
<evidence type="ECO:0000256" key="3">
    <source>
        <dbReference type="ARBA" id="ARBA00022500"/>
    </source>
</evidence>
<keyword evidence="5" id="KW-0597">Phosphoprotein</keyword>
<dbReference type="InterPro" id="IPR001789">
    <property type="entry name" value="Sig_transdc_resp-reg_receiver"/>
</dbReference>
<dbReference type="Pfam" id="PF00072">
    <property type="entry name" value="Response_reg"/>
    <property type="match status" value="1"/>
</dbReference>
<dbReference type="Gene3D" id="2.10.70.100">
    <property type="match status" value="1"/>
</dbReference>
<dbReference type="Pfam" id="PF03705">
    <property type="entry name" value="CheR_N"/>
    <property type="match status" value="1"/>
</dbReference>
<accession>A0A6M0K5F2</accession>
<keyword evidence="6" id="KW-0175">Coiled coil</keyword>
<feature type="domain" description="CheR-type methyltransferase" evidence="12">
    <location>
        <begin position="207"/>
        <end position="480"/>
    </location>
</feature>
<evidence type="ECO:0000259" key="10">
    <source>
        <dbReference type="PROSITE" id="PS50113"/>
    </source>
</evidence>
<dbReference type="Pfam" id="PF01739">
    <property type="entry name" value="CheR"/>
    <property type="match status" value="1"/>
</dbReference>
<dbReference type="InterPro" id="IPR035909">
    <property type="entry name" value="CheB_C"/>
</dbReference>
<dbReference type="SMART" id="SM00387">
    <property type="entry name" value="HATPase_c"/>
    <property type="match status" value="1"/>
</dbReference>
<feature type="domain" description="PAS" evidence="9">
    <location>
        <begin position="972"/>
        <end position="1043"/>
    </location>
</feature>
<dbReference type="PANTHER" id="PTHR24422:SF27">
    <property type="entry name" value="PROTEIN-GLUTAMATE O-METHYLTRANSFERASE"/>
    <property type="match status" value="1"/>
</dbReference>
<dbReference type="Pfam" id="PF00512">
    <property type="entry name" value="HisKA"/>
    <property type="match status" value="1"/>
</dbReference>
<dbReference type="Pfam" id="PF13596">
    <property type="entry name" value="PAS_10"/>
    <property type="match status" value="1"/>
</dbReference>
<dbReference type="Gene3D" id="3.30.450.20">
    <property type="entry name" value="PAS domain"/>
    <property type="match status" value="4"/>
</dbReference>
<keyword evidence="3 4" id="KW-0145">Chemotaxis</keyword>
<dbReference type="GO" id="GO:0008757">
    <property type="term" value="F:S-adenosylmethionine-dependent methyltransferase activity"/>
    <property type="evidence" value="ECO:0007669"/>
    <property type="project" value="InterPro"/>
</dbReference>
<dbReference type="Pfam" id="PF01339">
    <property type="entry name" value="CheB_methylest"/>
    <property type="match status" value="1"/>
</dbReference>
<dbReference type="InterPro" id="IPR022642">
    <property type="entry name" value="CheR_C"/>
</dbReference>
<dbReference type="InterPro" id="IPR011006">
    <property type="entry name" value="CheY-like_superfamily"/>
</dbReference>
<dbReference type="SUPFAM" id="SSF47757">
    <property type="entry name" value="Chemotaxis receptor methyltransferase CheR, N-terminal domain"/>
    <property type="match status" value="1"/>
</dbReference>
<keyword evidence="14" id="KW-1185">Reference proteome</keyword>
<dbReference type="GO" id="GO:0000156">
    <property type="term" value="F:phosphorelay response regulator activity"/>
    <property type="evidence" value="ECO:0007669"/>
    <property type="project" value="InterPro"/>
</dbReference>
<dbReference type="InterPro" id="IPR029063">
    <property type="entry name" value="SAM-dependent_MTases_sf"/>
</dbReference>
<feature type="active site" evidence="4">
    <location>
        <position position="17"/>
    </location>
</feature>
<feature type="active site" evidence="4">
    <location>
        <position position="136"/>
    </location>
</feature>
<feature type="domain" description="Response regulatory" evidence="8">
    <location>
        <begin position="1473"/>
        <end position="1589"/>
    </location>
</feature>
<dbReference type="Gene3D" id="3.40.50.180">
    <property type="entry name" value="Methylesterase CheB, C-terminal domain"/>
    <property type="match status" value="1"/>
</dbReference>
<dbReference type="SMART" id="SM00091">
    <property type="entry name" value="PAS"/>
    <property type="match status" value="5"/>
</dbReference>
<dbReference type="CDD" id="cd00082">
    <property type="entry name" value="HisKA"/>
    <property type="match status" value="1"/>
</dbReference>
<dbReference type="InterPro" id="IPR000780">
    <property type="entry name" value="CheR_MeTrfase"/>
</dbReference>
<evidence type="ECO:0000256" key="2">
    <source>
        <dbReference type="ARBA" id="ARBA00012438"/>
    </source>
</evidence>
<dbReference type="PROSITE" id="PS50110">
    <property type="entry name" value="RESPONSE_REGULATORY"/>
    <property type="match status" value="1"/>
</dbReference>
<evidence type="ECO:0000256" key="1">
    <source>
        <dbReference type="ARBA" id="ARBA00000085"/>
    </source>
</evidence>
<evidence type="ECO:0000259" key="11">
    <source>
        <dbReference type="PROSITE" id="PS50122"/>
    </source>
</evidence>
<feature type="domain" description="CheB-type methylesterase" evidence="11">
    <location>
        <begin position="5"/>
        <end position="194"/>
    </location>
</feature>
<evidence type="ECO:0000313" key="14">
    <source>
        <dbReference type="Proteomes" id="UP000483379"/>
    </source>
</evidence>
<organism evidence="13 14">
    <name type="scientific">Thiorhodococcus minor</name>
    <dbReference type="NCBI Taxonomy" id="57489"/>
    <lineage>
        <taxon>Bacteria</taxon>
        <taxon>Pseudomonadati</taxon>
        <taxon>Pseudomonadota</taxon>
        <taxon>Gammaproteobacteria</taxon>
        <taxon>Chromatiales</taxon>
        <taxon>Chromatiaceae</taxon>
        <taxon>Thiorhodococcus</taxon>
    </lineage>
</organism>
<comment type="catalytic activity">
    <reaction evidence="1">
        <text>ATP + protein L-histidine = ADP + protein N-phospho-L-histidine.</text>
        <dbReference type="EC" id="2.7.13.3"/>
    </reaction>
</comment>
<dbReference type="SMART" id="SM00086">
    <property type="entry name" value="PAC"/>
    <property type="match status" value="4"/>
</dbReference>
<dbReference type="Gene3D" id="3.40.50.2300">
    <property type="match status" value="1"/>
</dbReference>
<evidence type="ECO:0000256" key="5">
    <source>
        <dbReference type="PROSITE-ProRule" id="PRU00169"/>
    </source>
</evidence>
<dbReference type="SMART" id="SM00138">
    <property type="entry name" value="MeTrc"/>
    <property type="match status" value="1"/>
</dbReference>
<evidence type="ECO:0000259" key="8">
    <source>
        <dbReference type="PROSITE" id="PS50110"/>
    </source>
</evidence>
<dbReference type="GO" id="GO:0008984">
    <property type="term" value="F:protein-glutamate methylesterase activity"/>
    <property type="evidence" value="ECO:0007669"/>
    <property type="project" value="InterPro"/>
</dbReference>
<feature type="domain" description="PAC" evidence="10">
    <location>
        <begin position="1174"/>
        <end position="1226"/>
    </location>
</feature>
<feature type="domain" description="PAC" evidence="10">
    <location>
        <begin position="786"/>
        <end position="837"/>
    </location>
</feature>
<dbReference type="PRINTS" id="PR00996">
    <property type="entry name" value="CHERMTFRASE"/>
</dbReference>
<dbReference type="InterPro" id="IPR013655">
    <property type="entry name" value="PAS_fold_3"/>
</dbReference>
<protein>
    <recommendedName>
        <fullName evidence="2">histidine kinase</fullName>
        <ecNumber evidence="2">2.7.13.3</ecNumber>
    </recommendedName>
</protein>
<evidence type="ECO:0000313" key="13">
    <source>
        <dbReference type="EMBL" id="NEV64950.1"/>
    </source>
</evidence>
<keyword evidence="4" id="KW-0378">Hydrolase</keyword>
<dbReference type="SMART" id="SM00448">
    <property type="entry name" value="REC"/>
    <property type="match status" value="1"/>
</dbReference>
<feature type="domain" description="PAS" evidence="9">
    <location>
        <begin position="1101"/>
        <end position="1171"/>
    </location>
</feature>
<dbReference type="PROSITE" id="PS50122">
    <property type="entry name" value="CHEB"/>
    <property type="match status" value="1"/>
</dbReference>
<evidence type="ECO:0000259" key="12">
    <source>
        <dbReference type="PROSITE" id="PS50123"/>
    </source>
</evidence>
<dbReference type="InterPro" id="IPR000014">
    <property type="entry name" value="PAS"/>
</dbReference>
<dbReference type="InterPro" id="IPR000673">
    <property type="entry name" value="Sig_transdc_resp-reg_Me-estase"/>
</dbReference>
<dbReference type="PROSITE" id="PS50112">
    <property type="entry name" value="PAS"/>
    <property type="match status" value="2"/>
</dbReference>
<dbReference type="SUPFAM" id="SSF52172">
    <property type="entry name" value="CheY-like"/>
    <property type="match status" value="1"/>
</dbReference>
<dbReference type="CDD" id="cd16434">
    <property type="entry name" value="CheB-CheR_fusion"/>
    <property type="match status" value="1"/>
</dbReference>
<dbReference type="PROSITE" id="PS50109">
    <property type="entry name" value="HIS_KIN"/>
    <property type="match status" value="1"/>
</dbReference>
<dbReference type="InterPro" id="IPR005467">
    <property type="entry name" value="His_kinase_dom"/>
</dbReference>
<dbReference type="InterPro" id="IPR036097">
    <property type="entry name" value="HisK_dim/P_sf"/>
</dbReference>
<dbReference type="SMART" id="SM00388">
    <property type="entry name" value="HisKA"/>
    <property type="match status" value="1"/>
</dbReference>
<dbReference type="SUPFAM" id="SSF53335">
    <property type="entry name" value="S-adenosyl-L-methionine-dependent methyltransferases"/>
    <property type="match status" value="1"/>
</dbReference>
<dbReference type="InterPro" id="IPR003661">
    <property type="entry name" value="HisK_dim/P_dom"/>
</dbReference>
<dbReference type="GO" id="GO:0000155">
    <property type="term" value="F:phosphorelay sensor kinase activity"/>
    <property type="evidence" value="ECO:0007669"/>
    <property type="project" value="InterPro"/>
</dbReference>
<feature type="domain" description="Histidine kinase" evidence="7">
    <location>
        <begin position="1237"/>
        <end position="1455"/>
    </location>
</feature>
<sequence>MIQHELQPRLVVGVGASAGGLDAFRQLLAALPDDSGMAFLLVQHLDPTHKSLLTEILAPSSTMRVQEAAQDAPIAPNHVYVIQPNTALGVSDGRLQITEPELRRGLRLPVDHLFRSLAREYGPRAVGIVLSGAGSDGSSGILDIESAGGLVLVQDPSTCRQRGMPQSAIDTDISDLVLEIRDMPRALERFASIALEADPECAPTAKPAKGQTKLDEAALTELEMTLRSEVDFDLRIYKPATIQRRVLRRMAILGCDAWADYLKRLRQTPAEQRALVRDFFITVTELFRDPEAFQVLRETVIDPLVARAEEDQPIRVWVPGCATGEEAYSIAIELLESAAAQGRRPAFQIFATDVDKAALESARAGVYPPSIAARIPQERLRAHFDPLDARGYQVRAPLREILSLAAHDLAKDSPFLRMDLVSCRNLLIYLRADTQKQTLRALHFALRPDGCLFLGPAESTAPLRDLFSTLSKRWRIYRKSGSAAPPALVRAPRLRALPAREASPPAMAKSAASDASRTRQAILKSRVPPAVVVLEDGTISYVHGEVGPYLRFPQGETSGLELKRLIRPELATRTRAAIYKCRRDCATVVARSSPEAGLSTHVRITVSPASDLDGGAVILSFEDVSEPPAPPVREGMSREQRLFVADLEDELRATREDLINTVEELETSNEELRSSNEQTLTMNEELQSANEELEATTEELITLNAQLREKVEQLQEAHDDLSNFFASTKIATLFLDESLCVKRFTPAATELLDIDDGALGRHVDSIARELLQHDLVEEAQAVLRKAATPARDLAARDGRWITRQVLPYRTESARIEGVVVTFTDVTELRSAYQRLATKNRRLDLAWEAARGGIYEYRLPLDDATFLSPQWSQLLGYQPDELPPYHGFLDWLEQQIHPDDRARYQAEQRDLHAGRVEVHKTETCIRHRDGRWIWVREIAKPLERDADGRVRRLLGMMLDITDLKESARAIEEGEERLRMAKDAAGLGIFDHDLTAGTIDWDARTREIWGIGEDEPVTYDLLFEGLHPDDRDCVRAAFERARDPAGDGVYHVEYRVLSRRDGRMRWVSATGRTTFAGRQPLRFVGTVLDVTAVRETEDALRASEERFRTLADNMAQLAWMADGQGWIFWYNKRWMEYTGTTLEEMQGWAWRKVHHPDYLEPVVEKISRCFRTGEIWEDTFPLRGADGRYRWFLSRAIPIHDEKGAVVRWFGTNTDITERRDAEQQLREADRRKDEFLAMLGHELRNPLASIQNAAEMVNLHHDGKPHLAKAHDILQRQITHTTRLIDGLLDVSRINRGKISLRKASVELRGLLHGVVQDHLGLCDGAGLELSAALPDQPLYVDGDSVRLVQVFSNLIDNAVKFTEPPGRIEVELRRERQEAVVAVRDTGLGIRHEMIASIFEPFRQDVRHPDRPSSGLGLGLSLAKGIVELHQGSIEVHSAGLGAGSELVVRLPRIAAPSQLEPKALPAAVSASRILIVEDNADLADSLLALLKALGHDAKVAENGTLALERLRDWRPDIGLCDIGLPDMSGYDLARAVREDADLADIRLCALTGYGMAEDRRQALEAGFDQHMTKPINLKALQEMLTRLAGGAAGPEA</sequence>
<dbReference type="Pfam" id="PF08447">
    <property type="entry name" value="PAS_3"/>
    <property type="match status" value="3"/>
</dbReference>
<dbReference type="RefSeq" id="WP_164456202.1">
    <property type="nucleotide sequence ID" value="NZ_JAAIJQ010000127.1"/>
</dbReference>